<evidence type="ECO:0000313" key="1">
    <source>
        <dbReference type="EMBL" id="WYY06028.1"/>
    </source>
</evidence>
<proteinExistence type="predicted"/>
<dbReference type="EMBL" id="CP136137">
    <property type="protein sequence ID" value="WYY06028.1"/>
    <property type="molecule type" value="Genomic_DNA"/>
</dbReference>
<organism evidence="1 2">
    <name type="scientific">Gordonia hydrophobica</name>
    <dbReference type="NCBI Taxonomy" id="40516"/>
    <lineage>
        <taxon>Bacteria</taxon>
        <taxon>Bacillati</taxon>
        <taxon>Actinomycetota</taxon>
        <taxon>Actinomycetes</taxon>
        <taxon>Mycobacteriales</taxon>
        <taxon>Gordoniaceae</taxon>
        <taxon>Gordonia</taxon>
    </lineage>
</organism>
<evidence type="ECO:0008006" key="3">
    <source>
        <dbReference type="Google" id="ProtNLM"/>
    </source>
</evidence>
<keyword evidence="2" id="KW-1185">Reference proteome</keyword>
<protein>
    <recommendedName>
        <fullName evidence="3">Abi-like protein</fullName>
    </recommendedName>
</protein>
<accession>A0ABZ2TX24</accession>
<evidence type="ECO:0000313" key="2">
    <source>
        <dbReference type="Proteomes" id="UP001479933"/>
    </source>
</evidence>
<gene>
    <name evidence="1" type="ORF">RVF87_13180</name>
</gene>
<sequence length="219" mass="24584">MSTNSDSAVLGSLLTVTRLRSYLAATRGDLPAALRLYDWNTVVSAAVLATVAMVEVVVRNAMDTQLTLWADRRGEDSWLETIPLESRGLDDLDRAQKAVEVRGVSAQFHDHVVAELGLGFWRYLAAQRYLTSLWVPALGKAFPHGYRDVRERRRAVERRLAALTIVRNRVAHHEPIHRRDLSADLRAAVELATWVHPIAGEWVATRSPLEPVIARRPRA</sequence>
<dbReference type="Proteomes" id="UP001479933">
    <property type="component" value="Chromosome"/>
</dbReference>
<reference evidence="1 2" key="1">
    <citation type="journal article" date="2023" name="Virus Evol.">
        <title>Computational host range prediction-The good, the bad, and the ugly.</title>
        <authorList>
            <person name="Howell A.A."/>
            <person name="Versoza C.J."/>
            <person name="Pfeifer S.P."/>
        </authorList>
    </citation>
    <scope>NUCLEOTIDE SEQUENCE [LARGE SCALE GENOMIC DNA]</scope>
    <source>
        <strain evidence="1 2">1610/1b</strain>
    </source>
</reference>
<dbReference type="RefSeq" id="WP_066161631.1">
    <property type="nucleotide sequence ID" value="NZ_CP136137.1"/>
</dbReference>
<name>A0ABZ2TX24_9ACTN</name>